<dbReference type="KEGG" id="mhz:Metho_0666"/>
<evidence type="ECO:0000256" key="2">
    <source>
        <dbReference type="ARBA" id="ARBA00022475"/>
    </source>
</evidence>
<protein>
    <recommendedName>
        <fullName evidence="9">Integral membrane protein</fullName>
    </recommendedName>
</protein>
<keyword evidence="4 6" id="KW-1133">Transmembrane helix</keyword>
<keyword evidence="2" id="KW-1003">Cell membrane</keyword>
<evidence type="ECO:0008006" key="9">
    <source>
        <dbReference type="Google" id="ProtNLM"/>
    </source>
</evidence>
<dbReference type="RefSeq" id="WP_015324090.1">
    <property type="nucleotide sequence ID" value="NC_019977.1"/>
</dbReference>
<evidence type="ECO:0000256" key="4">
    <source>
        <dbReference type="ARBA" id="ARBA00022989"/>
    </source>
</evidence>
<dbReference type="NCBIfam" id="TIGR00374">
    <property type="entry name" value="flippase-like domain"/>
    <property type="match status" value="1"/>
</dbReference>
<dbReference type="OrthoDB" id="15513at2157"/>
<dbReference type="PANTHER" id="PTHR37693">
    <property type="entry name" value="PHOSPHATIDYLGLYCEROL LYSYLTRANSFERASE"/>
    <property type="match status" value="1"/>
</dbReference>
<feature type="transmembrane region" description="Helical" evidence="6">
    <location>
        <begin position="42"/>
        <end position="59"/>
    </location>
</feature>
<evidence type="ECO:0000313" key="7">
    <source>
        <dbReference type="EMBL" id="AGB48922.1"/>
    </source>
</evidence>
<name>L0KU26_METHD</name>
<feature type="transmembrane region" description="Helical" evidence="6">
    <location>
        <begin position="293"/>
        <end position="312"/>
    </location>
</feature>
<evidence type="ECO:0000256" key="3">
    <source>
        <dbReference type="ARBA" id="ARBA00022692"/>
    </source>
</evidence>
<dbReference type="InterPro" id="IPR022791">
    <property type="entry name" value="L-PG_synthase/AglD"/>
</dbReference>
<organism evidence="7 8">
    <name type="scientific">Methanomethylovorans hollandica (strain DSM 15978 / NBRC 107637 / DMS1)</name>
    <dbReference type="NCBI Taxonomy" id="867904"/>
    <lineage>
        <taxon>Archaea</taxon>
        <taxon>Methanobacteriati</taxon>
        <taxon>Methanobacteriota</taxon>
        <taxon>Stenosarchaea group</taxon>
        <taxon>Methanomicrobia</taxon>
        <taxon>Methanosarcinales</taxon>
        <taxon>Methanosarcinaceae</taxon>
        <taxon>Methanomethylovorans</taxon>
    </lineage>
</organism>
<evidence type="ECO:0000256" key="5">
    <source>
        <dbReference type="ARBA" id="ARBA00023136"/>
    </source>
</evidence>
<keyword evidence="3 6" id="KW-0812">Transmembrane</keyword>
<feature type="transmembrane region" description="Helical" evidence="6">
    <location>
        <begin position="263"/>
        <end position="281"/>
    </location>
</feature>
<proteinExistence type="predicted"/>
<dbReference type="HOGENOM" id="CLU_039146_1_0_2"/>
<feature type="transmembrane region" description="Helical" evidence="6">
    <location>
        <begin position="124"/>
        <end position="145"/>
    </location>
</feature>
<evidence type="ECO:0000256" key="1">
    <source>
        <dbReference type="ARBA" id="ARBA00004651"/>
    </source>
</evidence>
<sequence length="346" mass="37994" precursor="true">MNKLKKWVLISLLISLISGVLVIALTFDASTLETITQIKNEYIILAVLLHIFSLFMQAIRIKTMCGALGYDVSVKEAAKIVTSSLFVAAITPAAVGGEPLRVHLLNRISIPLGKATAVILGERLMDGLLIISLIPLSLYVMREYLAIAGADTTIETALIIGEIVLLCLFSILIYGLWKPKHTRKFMYFLVQLFSRLFGKKTETILPGTLERVDSELEHLHDSVAIFMKEGRKGLFLGMTCTCIVWALDFSVLPVLLLGLNQQFQPLLAYASQIILMVIMAVSVTPGAGGVAELGASTLFSFFVASSLIGIVVVAWRAITFYMNLAVGGFVSLKIIKDTDYIKRMFK</sequence>
<comment type="subcellular location">
    <subcellularLocation>
        <location evidence="1">Cell membrane</location>
        <topology evidence="1">Multi-pass membrane protein</topology>
    </subcellularLocation>
</comment>
<feature type="transmembrane region" description="Helical" evidence="6">
    <location>
        <begin position="7"/>
        <end position="27"/>
    </location>
</feature>
<dbReference type="Pfam" id="PF03706">
    <property type="entry name" value="LPG_synthase_TM"/>
    <property type="match status" value="1"/>
</dbReference>
<dbReference type="Proteomes" id="UP000010866">
    <property type="component" value="Chromosome"/>
</dbReference>
<dbReference type="GeneID" id="14407798"/>
<keyword evidence="8" id="KW-1185">Reference proteome</keyword>
<feature type="transmembrane region" description="Helical" evidence="6">
    <location>
        <begin position="234"/>
        <end position="257"/>
    </location>
</feature>
<evidence type="ECO:0000256" key="6">
    <source>
        <dbReference type="SAM" id="Phobius"/>
    </source>
</evidence>
<dbReference type="GO" id="GO:0005886">
    <property type="term" value="C:plasma membrane"/>
    <property type="evidence" value="ECO:0007669"/>
    <property type="project" value="UniProtKB-SubCell"/>
</dbReference>
<reference evidence="8" key="1">
    <citation type="submission" date="2012-02" db="EMBL/GenBank/DDBJ databases">
        <title>Complete sequence of chromosome of Methanomethylovorans hollandica DSM 15978.</title>
        <authorList>
            <person name="Lucas S."/>
            <person name="Copeland A."/>
            <person name="Lapidus A."/>
            <person name="Glavina del Rio T."/>
            <person name="Dalin E."/>
            <person name="Tice H."/>
            <person name="Bruce D."/>
            <person name="Goodwin L."/>
            <person name="Pitluck S."/>
            <person name="Peters L."/>
            <person name="Mikhailova N."/>
            <person name="Held B."/>
            <person name="Kyrpides N."/>
            <person name="Mavromatis K."/>
            <person name="Ivanova N."/>
            <person name="Brettin T."/>
            <person name="Detter J.C."/>
            <person name="Han C."/>
            <person name="Larimer F."/>
            <person name="Land M."/>
            <person name="Hauser L."/>
            <person name="Markowitz V."/>
            <person name="Cheng J.-F."/>
            <person name="Hugenholtz P."/>
            <person name="Woyke T."/>
            <person name="Wu D."/>
            <person name="Spring S."/>
            <person name="Schroeder M."/>
            <person name="Brambilla E."/>
            <person name="Klenk H.-P."/>
            <person name="Eisen J.A."/>
        </authorList>
    </citation>
    <scope>NUCLEOTIDE SEQUENCE [LARGE SCALE GENOMIC DNA]</scope>
    <source>
        <strain evidence="8">DSM 15978 / NBRC 107637 / DMS1</strain>
    </source>
</reference>
<dbReference type="EMBL" id="CP003362">
    <property type="protein sequence ID" value="AGB48922.1"/>
    <property type="molecule type" value="Genomic_DNA"/>
</dbReference>
<dbReference type="STRING" id="867904.Metho_0666"/>
<dbReference type="AlphaFoldDB" id="L0KU26"/>
<accession>L0KU26</accession>
<gene>
    <name evidence="7" type="ordered locus">Metho_0666</name>
</gene>
<dbReference type="PANTHER" id="PTHR37693:SF1">
    <property type="entry name" value="INTEGRAL MEMBRANE PROTEIN"/>
    <property type="match status" value="1"/>
</dbReference>
<feature type="transmembrane region" description="Helical" evidence="6">
    <location>
        <begin position="157"/>
        <end position="177"/>
    </location>
</feature>
<evidence type="ECO:0000313" key="8">
    <source>
        <dbReference type="Proteomes" id="UP000010866"/>
    </source>
</evidence>
<keyword evidence="5 6" id="KW-0472">Membrane</keyword>